<evidence type="ECO:0000313" key="8">
    <source>
        <dbReference type="Proteomes" id="UP001168821"/>
    </source>
</evidence>
<keyword evidence="2" id="KW-0677">Repeat</keyword>
<keyword evidence="4" id="KW-0862">Zinc</keyword>
<name>A0AA38MBM0_9CUCU</name>
<evidence type="ECO:0000256" key="4">
    <source>
        <dbReference type="ARBA" id="ARBA00022833"/>
    </source>
</evidence>
<protein>
    <recommendedName>
        <fullName evidence="6">C2H2-type domain-containing protein</fullName>
    </recommendedName>
</protein>
<reference evidence="7" key="1">
    <citation type="journal article" date="2023" name="G3 (Bethesda)">
        <title>Whole genome assemblies of Zophobas morio and Tenebrio molitor.</title>
        <authorList>
            <person name="Kaur S."/>
            <person name="Stinson S.A."/>
            <person name="diCenzo G.C."/>
        </authorList>
    </citation>
    <scope>NUCLEOTIDE SEQUENCE</scope>
    <source>
        <strain evidence="7">QUZm001</strain>
    </source>
</reference>
<evidence type="ECO:0000256" key="1">
    <source>
        <dbReference type="ARBA" id="ARBA00022723"/>
    </source>
</evidence>
<dbReference type="InterPro" id="IPR036236">
    <property type="entry name" value="Znf_C2H2_sf"/>
</dbReference>
<dbReference type="PANTHER" id="PTHR23057:SF0">
    <property type="entry name" value="JUXTAPOSED WITH ANOTHER ZINC FINGER PROTEIN 1"/>
    <property type="match status" value="1"/>
</dbReference>
<sequence>MSVFFKNTCQFSNCRRNFFTLSDLILHIEGEHLDFDPFRIERLEEEKPESLPLSYVLKYGGPDDAPPVYSTQVSFVNEAVIQQVDDVTEMVTTFNNNYLSDFREVKERKVRLNKDEFSQVLGGNKLFTLDHSHKKPFACNMKGCEKRYKNVNGIKYHYKKHHKMLIPTLKKSLLKHKSVLTPKSKFEKHDMHGVPLYSYKMGNDVMYQNNQMHRFEDYDIPNEYFYKLNSLPTSDVHFSSNQVPLPNMSFNYYNIAEVGDVEDFSGKNSGFFVPNFEKF</sequence>
<dbReference type="AlphaFoldDB" id="A0AA38MBM0"/>
<accession>A0AA38MBM0</accession>
<dbReference type="PANTHER" id="PTHR23057">
    <property type="entry name" value="JUXTAPOSED WITH ANOTHER ZINC FINGER PROTEIN 1"/>
    <property type="match status" value="1"/>
</dbReference>
<evidence type="ECO:0000313" key="7">
    <source>
        <dbReference type="EMBL" id="KAJ3650394.1"/>
    </source>
</evidence>
<organism evidence="7 8">
    <name type="scientific">Zophobas morio</name>
    <dbReference type="NCBI Taxonomy" id="2755281"/>
    <lineage>
        <taxon>Eukaryota</taxon>
        <taxon>Metazoa</taxon>
        <taxon>Ecdysozoa</taxon>
        <taxon>Arthropoda</taxon>
        <taxon>Hexapoda</taxon>
        <taxon>Insecta</taxon>
        <taxon>Pterygota</taxon>
        <taxon>Neoptera</taxon>
        <taxon>Endopterygota</taxon>
        <taxon>Coleoptera</taxon>
        <taxon>Polyphaga</taxon>
        <taxon>Cucujiformia</taxon>
        <taxon>Tenebrionidae</taxon>
        <taxon>Zophobas</taxon>
    </lineage>
</organism>
<evidence type="ECO:0000259" key="6">
    <source>
        <dbReference type="PROSITE" id="PS50157"/>
    </source>
</evidence>
<dbReference type="EMBL" id="JALNTZ010000005">
    <property type="protein sequence ID" value="KAJ3650394.1"/>
    <property type="molecule type" value="Genomic_DNA"/>
</dbReference>
<dbReference type="Proteomes" id="UP001168821">
    <property type="component" value="Unassembled WGS sequence"/>
</dbReference>
<gene>
    <name evidence="7" type="ORF">Zmor_016497</name>
</gene>
<dbReference type="GO" id="GO:0005634">
    <property type="term" value="C:nucleus"/>
    <property type="evidence" value="ECO:0007669"/>
    <property type="project" value="TreeGrafter"/>
</dbReference>
<dbReference type="GO" id="GO:0008270">
    <property type="term" value="F:zinc ion binding"/>
    <property type="evidence" value="ECO:0007669"/>
    <property type="project" value="UniProtKB-KW"/>
</dbReference>
<dbReference type="InterPro" id="IPR051580">
    <property type="entry name" value="ZnF-Chromatin_assoc"/>
</dbReference>
<dbReference type="SUPFAM" id="SSF57667">
    <property type="entry name" value="beta-beta-alpha zinc fingers"/>
    <property type="match status" value="1"/>
</dbReference>
<keyword evidence="3 5" id="KW-0863">Zinc-finger</keyword>
<proteinExistence type="predicted"/>
<evidence type="ECO:0000256" key="2">
    <source>
        <dbReference type="ARBA" id="ARBA00022737"/>
    </source>
</evidence>
<evidence type="ECO:0000256" key="3">
    <source>
        <dbReference type="ARBA" id="ARBA00022771"/>
    </source>
</evidence>
<comment type="caution">
    <text evidence="7">The sequence shown here is derived from an EMBL/GenBank/DDBJ whole genome shotgun (WGS) entry which is preliminary data.</text>
</comment>
<dbReference type="Gene3D" id="3.30.160.60">
    <property type="entry name" value="Classic Zinc Finger"/>
    <property type="match status" value="1"/>
</dbReference>
<keyword evidence="1" id="KW-0479">Metal-binding</keyword>
<evidence type="ECO:0000256" key="5">
    <source>
        <dbReference type="PROSITE-ProRule" id="PRU00042"/>
    </source>
</evidence>
<dbReference type="InterPro" id="IPR013087">
    <property type="entry name" value="Znf_C2H2_type"/>
</dbReference>
<dbReference type="PROSITE" id="PS50157">
    <property type="entry name" value="ZINC_FINGER_C2H2_2"/>
    <property type="match status" value="1"/>
</dbReference>
<feature type="domain" description="C2H2-type" evidence="6">
    <location>
        <begin position="7"/>
        <end position="37"/>
    </location>
</feature>
<dbReference type="PROSITE" id="PS00028">
    <property type="entry name" value="ZINC_FINGER_C2H2_1"/>
    <property type="match status" value="2"/>
</dbReference>
<dbReference type="SMART" id="SM00355">
    <property type="entry name" value="ZnF_C2H2"/>
    <property type="match status" value="2"/>
</dbReference>
<keyword evidence="8" id="KW-1185">Reference proteome</keyword>